<sequence>MPGLTALGDEYLDEPGEHFVMEKTAYLLRDTISCFTFPDQKVAKIIGNLAINPSGRDHGLEHVQNNTSISCQCIRRSLTHRCPAAMRVKKTKEAARAREKQKTVAAQAIDPTDPEYAPPSDEENITPMEKKPIEMKQPVQVDSSGEVEVSIISQHNTQPHVLGLSSSSKLQAAERAPVDSDSDIKMISAPDPTPLDLPESLLSVPPIDDTPGPFESPLTSESSTTTSAPAPASDPESDNGYLTGDSDNDKKIHELSLTAIEATFKRFEVKIQKYCKAHLSARALMAMTPEKGAQHMVSKGGCVI</sequence>
<protein>
    <submittedName>
        <fullName evidence="2">Uncharacterized protein</fullName>
    </submittedName>
</protein>
<dbReference type="EMBL" id="JARJLG010000205">
    <property type="protein sequence ID" value="KAJ7728444.1"/>
    <property type="molecule type" value="Genomic_DNA"/>
</dbReference>
<dbReference type="AlphaFoldDB" id="A0AAD7MR98"/>
<dbReference type="Proteomes" id="UP001215280">
    <property type="component" value="Unassembled WGS sequence"/>
</dbReference>
<comment type="caution">
    <text evidence="2">The sequence shown here is derived from an EMBL/GenBank/DDBJ whole genome shotgun (WGS) entry which is preliminary data.</text>
</comment>
<gene>
    <name evidence="2" type="ORF">DFH07DRAFT_782228</name>
</gene>
<accession>A0AAD7MR98</accession>
<feature type="region of interest" description="Disordered" evidence="1">
    <location>
        <begin position="160"/>
        <end position="248"/>
    </location>
</feature>
<name>A0AAD7MR98_9AGAR</name>
<reference evidence="2" key="1">
    <citation type="submission" date="2023-03" db="EMBL/GenBank/DDBJ databases">
        <title>Massive genome expansion in bonnet fungi (Mycena s.s.) driven by repeated elements and novel gene families across ecological guilds.</title>
        <authorList>
            <consortium name="Lawrence Berkeley National Laboratory"/>
            <person name="Harder C.B."/>
            <person name="Miyauchi S."/>
            <person name="Viragh M."/>
            <person name="Kuo A."/>
            <person name="Thoen E."/>
            <person name="Andreopoulos B."/>
            <person name="Lu D."/>
            <person name="Skrede I."/>
            <person name="Drula E."/>
            <person name="Henrissat B."/>
            <person name="Morin E."/>
            <person name="Kohler A."/>
            <person name="Barry K."/>
            <person name="LaButti K."/>
            <person name="Morin E."/>
            <person name="Salamov A."/>
            <person name="Lipzen A."/>
            <person name="Mereny Z."/>
            <person name="Hegedus B."/>
            <person name="Baldrian P."/>
            <person name="Stursova M."/>
            <person name="Weitz H."/>
            <person name="Taylor A."/>
            <person name="Grigoriev I.V."/>
            <person name="Nagy L.G."/>
            <person name="Martin F."/>
            <person name="Kauserud H."/>
        </authorList>
    </citation>
    <scope>NUCLEOTIDE SEQUENCE</scope>
    <source>
        <strain evidence="2">CBHHK188m</strain>
    </source>
</reference>
<proteinExistence type="predicted"/>
<feature type="region of interest" description="Disordered" evidence="1">
    <location>
        <begin position="94"/>
        <end position="147"/>
    </location>
</feature>
<evidence type="ECO:0000313" key="2">
    <source>
        <dbReference type="EMBL" id="KAJ7728444.1"/>
    </source>
</evidence>
<organism evidence="2 3">
    <name type="scientific">Mycena maculata</name>
    <dbReference type="NCBI Taxonomy" id="230809"/>
    <lineage>
        <taxon>Eukaryota</taxon>
        <taxon>Fungi</taxon>
        <taxon>Dikarya</taxon>
        <taxon>Basidiomycota</taxon>
        <taxon>Agaricomycotina</taxon>
        <taxon>Agaricomycetes</taxon>
        <taxon>Agaricomycetidae</taxon>
        <taxon>Agaricales</taxon>
        <taxon>Marasmiineae</taxon>
        <taxon>Mycenaceae</taxon>
        <taxon>Mycena</taxon>
    </lineage>
</organism>
<evidence type="ECO:0000313" key="3">
    <source>
        <dbReference type="Proteomes" id="UP001215280"/>
    </source>
</evidence>
<feature type="compositionally biased region" description="Polar residues" evidence="1">
    <location>
        <begin position="160"/>
        <end position="170"/>
    </location>
</feature>
<evidence type="ECO:0000256" key="1">
    <source>
        <dbReference type="SAM" id="MobiDB-lite"/>
    </source>
</evidence>
<feature type="compositionally biased region" description="Low complexity" evidence="1">
    <location>
        <begin position="215"/>
        <end position="234"/>
    </location>
</feature>
<keyword evidence="3" id="KW-1185">Reference proteome</keyword>